<dbReference type="InterPro" id="IPR002156">
    <property type="entry name" value="RNaseH_domain"/>
</dbReference>
<dbReference type="InterPro" id="IPR022892">
    <property type="entry name" value="RNaseHI"/>
</dbReference>
<comment type="similarity">
    <text evidence="3">Belongs to the RNase H family.</text>
</comment>
<dbReference type="PANTHER" id="PTHR10642:SF26">
    <property type="entry name" value="RIBONUCLEASE H1"/>
    <property type="match status" value="1"/>
</dbReference>
<evidence type="ECO:0000256" key="9">
    <source>
        <dbReference type="ARBA" id="ARBA00022801"/>
    </source>
</evidence>
<evidence type="ECO:0000259" key="11">
    <source>
        <dbReference type="PROSITE" id="PS50879"/>
    </source>
</evidence>
<dbReference type="GO" id="GO:0004523">
    <property type="term" value="F:RNA-DNA hybrid ribonuclease activity"/>
    <property type="evidence" value="ECO:0007669"/>
    <property type="project" value="UniProtKB-EC"/>
</dbReference>
<dbReference type="GO" id="GO:0046872">
    <property type="term" value="F:metal ion binding"/>
    <property type="evidence" value="ECO:0007669"/>
    <property type="project" value="UniProtKB-KW"/>
</dbReference>
<gene>
    <name evidence="12" type="ORF">I2H38_09670</name>
</gene>
<dbReference type="CDD" id="cd09278">
    <property type="entry name" value="RNase_HI_prokaryote_like"/>
    <property type="match status" value="1"/>
</dbReference>
<dbReference type="PANTHER" id="PTHR10642">
    <property type="entry name" value="RIBONUCLEASE H1"/>
    <property type="match status" value="1"/>
</dbReference>
<evidence type="ECO:0000256" key="7">
    <source>
        <dbReference type="ARBA" id="ARBA00022723"/>
    </source>
</evidence>
<dbReference type="GO" id="GO:0043137">
    <property type="term" value="P:DNA replication, removal of RNA primer"/>
    <property type="evidence" value="ECO:0007669"/>
    <property type="project" value="TreeGrafter"/>
</dbReference>
<dbReference type="Pfam" id="PF00075">
    <property type="entry name" value="RNase_H"/>
    <property type="match status" value="1"/>
</dbReference>
<evidence type="ECO:0000256" key="3">
    <source>
        <dbReference type="ARBA" id="ARBA00005300"/>
    </source>
</evidence>
<dbReference type="Proteomes" id="UP000599312">
    <property type="component" value="Unassembled WGS sequence"/>
</dbReference>
<dbReference type="InterPro" id="IPR050092">
    <property type="entry name" value="RNase_H"/>
</dbReference>
<evidence type="ECO:0000256" key="2">
    <source>
        <dbReference type="ARBA" id="ARBA00001946"/>
    </source>
</evidence>
<dbReference type="RefSeq" id="WP_196271631.1">
    <property type="nucleotide sequence ID" value="NZ_JADQDO010000003.1"/>
</dbReference>
<dbReference type="SUPFAM" id="SSF53098">
    <property type="entry name" value="Ribonuclease H-like"/>
    <property type="match status" value="1"/>
</dbReference>
<dbReference type="EC" id="3.1.26.4" evidence="5"/>
<keyword evidence="7" id="KW-0479">Metal-binding</keyword>
<comment type="catalytic activity">
    <reaction evidence="1">
        <text>Endonucleolytic cleavage to 5'-phosphomonoester.</text>
        <dbReference type="EC" id="3.1.26.4"/>
    </reaction>
</comment>
<proteinExistence type="inferred from homology"/>
<keyword evidence="10" id="KW-0460">Magnesium</keyword>
<dbReference type="EMBL" id="JADQDO010000003">
    <property type="protein sequence ID" value="MBF9233641.1"/>
    <property type="molecule type" value="Genomic_DNA"/>
</dbReference>
<keyword evidence="13" id="KW-1185">Reference proteome</keyword>
<keyword evidence="9" id="KW-0378">Hydrolase</keyword>
<evidence type="ECO:0000256" key="4">
    <source>
        <dbReference type="ARBA" id="ARBA00011245"/>
    </source>
</evidence>
<comment type="subunit">
    <text evidence="4">Monomer.</text>
</comment>
<protein>
    <recommendedName>
        <fullName evidence="5">ribonuclease H</fullName>
        <ecNumber evidence="5">3.1.26.4</ecNumber>
    </recommendedName>
</protein>
<accession>A0A931BLV4</accession>
<reference evidence="12" key="1">
    <citation type="submission" date="2020-11" db="EMBL/GenBank/DDBJ databases">
        <authorList>
            <person name="Kim M.K."/>
        </authorList>
    </citation>
    <scope>NUCLEOTIDE SEQUENCE</scope>
    <source>
        <strain evidence="12">BT350</strain>
    </source>
</reference>
<comment type="caution">
    <text evidence="12">The sequence shown here is derived from an EMBL/GenBank/DDBJ whole genome shotgun (WGS) entry which is preliminary data.</text>
</comment>
<comment type="cofactor">
    <cofactor evidence="2">
        <name>Mg(2+)</name>
        <dbReference type="ChEBI" id="CHEBI:18420"/>
    </cofactor>
</comment>
<evidence type="ECO:0000256" key="8">
    <source>
        <dbReference type="ARBA" id="ARBA00022759"/>
    </source>
</evidence>
<dbReference type="InterPro" id="IPR036397">
    <property type="entry name" value="RNaseH_sf"/>
</dbReference>
<evidence type="ECO:0000313" key="13">
    <source>
        <dbReference type="Proteomes" id="UP000599312"/>
    </source>
</evidence>
<evidence type="ECO:0000256" key="5">
    <source>
        <dbReference type="ARBA" id="ARBA00012180"/>
    </source>
</evidence>
<evidence type="ECO:0000256" key="1">
    <source>
        <dbReference type="ARBA" id="ARBA00000077"/>
    </source>
</evidence>
<organism evidence="12 13">
    <name type="scientific">Microvirga alba</name>
    <dbReference type="NCBI Taxonomy" id="2791025"/>
    <lineage>
        <taxon>Bacteria</taxon>
        <taxon>Pseudomonadati</taxon>
        <taxon>Pseudomonadota</taxon>
        <taxon>Alphaproteobacteria</taxon>
        <taxon>Hyphomicrobiales</taxon>
        <taxon>Methylobacteriaceae</taxon>
        <taxon>Microvirga</taxon>
    </lineage>
</organism>
<dbReference type="GO" id="GO:0003676">
    <property type="term" value="F:nucleic acid binding"/>
    <property type="evidence" value="ECO:0007669"/>
    <property type="project" value="InterPro"/>
</dbReference>
<name>A0A931BLV4_9HYPH</name>
<dbReference type="InterPro" id="IPR012337">
    <property type="entry name" value="RNaseH-like_sf"/>
</dbReference>
<evidence type="ECO:0000256" key="10">
    <source>
        <dbReference type="ARBA" id="ARBA00022842"/>
    </source>
</evidence>
<evidence type="ECO:0000256" key="6">
    <source>
        <dbReference type="ARBA" id="ARBA00022722"/>
    </source>
</evidence>
<dbReference type="PROSITE" id="PS50879">
    <property type="entry name" value="RNASE_H_1"/>
    <property type="match status" value="1"/>
</dbReference>
<evidence type="ECO:0000313" key="12">
    <source>
        <dbReference type="EMBL" id="MBF9233641.1"/>
    </source>
</evidence>
<feature type="domain" description="RNase H type-1" evidence="11">
    <location>
        <begin position="1"/>
        <end position="144"/>
    </location>
</feature>
<dbReference type="AlphaFoldDB" id="A0A931BLV4"/>
<keyword evidence="8" id="KW-0255">Endonuclease</keyword>
<dbReference type="Gene3D" id="3.30.420.10">
    <property type="entry name" value="Ribonuclease H-like superfamily/Ribonuclease H"/>
    <property type="match status" value="1"/>
</dbReference>
<keyword evidence="6" id="KW-0540">Nuclease</keyword>
<sequence length="160" mass="17485">MRPEAVIYTDGACIGSGGNSPGGYAAVILIEGEERLVVGRNPATTNTAMELMGAICALEALPPLIPAIIHTDSQYVILGATERLPWWRSRGWRIVKGGKLANKDLWQRLAALMHERPITWSWLKGHAGDIRNEQAHALAYTQARQAAAGDRRHHSQLGKC</sequence>